<keyword evidence="2 3" id="KW-0949">S-adenosyl-L-methionine</keyword>
<proteinExistence type="inferred from homology"/>
<feature type="binding site" evidence="3 4">
    <location>
        <begin position="63"/>
        <end position="65"/>
    </location>
    <ligand>
        <name>S-adenosyl-L-methionine</name>
        <dbReference type="ChEBI" id="CHEBI:59789"/>
    </ligand>
</feature>
<comment type="caution">
    <text evidence="6">The sequence shown here is derived from an EMBL/GenBank/DDBJ whole genome shotgun (WGS) entry which is preliminary data.</text>
</comment>
<feature type="binding site" evidence="3 4">
    <location>
        <position position="38"/>
    </location>
    <ligand>
        <name>S-adenosyl-L-methionine</name>
        <dbReference type="ChEBI" id="CHEBI:59789"/>
    </ligand>
</feature>
<evidence type="ECO:0000256" key="1">
    <source>
        <dbReference type="ARBA" id="ARBA00022679"/>
    </source>
</evidence>
<evidence type="ECO:0000313" key="7">
    <source>
        <dbReference type="Proteomes" id="UP000192343"/>
    </source>
</evidence>
<keyword evidence="1 3" id="KW-0808">Transferase</keyword>
<dbReference type="STRING" id="1963862.B4O97_18070"/>
<gene>
    <name evidence="3" type="primary">cmoA</name>
    <name evidence="6" type="ORF">B4O97_18070</name>
</gene>
<dbReference type="PANTHER" id="PTHR43861:SF2">
    <property type="entry name" value="CARBOXY-S-ADENOSYL-L-METHIONINE SYNTHASE"/>
    <property type="match status" value="1"/>
</dbReference>
<dbReference type="HAMAP" id="MF_01589">
    <property type="entry name" value="Cx_SAM_synthase"/>
    <property type="match status" value="1"/>
</dbReference>
<feature type="binding site" evidence="3 4">
    <location>
        <begin position="91"/>
        <end position="92"/>
    </location>
    <ligand>
        <name>S-adenosyl-L-methionine</name>
        <dbReference type="ChEBI" id="CHEBI:59789"/>
    </ligand>
</feature>
<feature type="binding site" evidence="3">
    <location>
        <position position="202"/>
    </location>
    <ligand>
        <name>S-adenosyl-L-methionine</name>
        <dbReference type="ChEBI" id="CHEBI:59789"/>
    </ligand>
</feature>
<dbReference type="CDD" id="cd02440">
    <property type="entry name" value="AdoMet_MTases"/>
    <property type="match status" value="1"/>
</dbReference>
<comment type="caution">
    <text evidence="3">Lacks conserved residue(s) required for the propagation of feature annotation.</text>
</comment>
<dbReference type="PANTHER" id="PTHR43861">
    <property type="entry name" value="TRANS-ACONITATE 2-METHYLTRANSFERASE-RELATED"/>
    <property type="match status" value="1"/>
</dbReference>
<dbReference type="Pfam" id="PF08242">
    <property type="entry name" value="Methyltransf_12"/>
    <property type="match status" value="1"/>
</dbReference>
<reference evidence="6 7" key="1">
    <citation type="submission" date="2017-03" db="EMBL/GenBank/DDBJ databases">
        <title>Draft Genome sequence of Marispirochaeta sp. strain JC444.</title>
        <authorList>
            <person name="Shivani Y."/>
            <person name="Subhash Y."/>
            <person name="Sasikala C."/>
            <person name="Ramana C."/>
        </authorList>
    </citation>
    <scope>NUCLEOTIDE SEQUENCE [LARGE SCALE GENOMIC DNA]</scope>
    <source>
        <strain evidence="6 7">JC444</strain>
    </source>
</reference>
<dbReference type="EC" id="2.1.3.-" evidence="3"/>
<organism evidence="6 7">
    <name type="scientific">Marispirochaeta aestuarii</name>
    <dbReference type="NCBI Taxonomy" id="1963862"/>
    <lineage>
        <taxon>Bacteria</taxon>
        <taxon>Pseudomonadati</taxon>
        <taxon>Spirochaetota</taxon>
        <taxon>Spirochaetia</taxon>
        <taxon>Spirochaetales</taxon>
        <taxon>Spirochaetaceae</taxon>
        <taxon>Marispirochaeta</taxon>
    </lineage>
</organism>
<feature type="binding site" evidence="3 4">
    <location>
        <position position="135"/>
    </location>
    <ligand>
        <name>S-adenosyl-L-methionine</name>
        <dbReference type="ChEBI" id="CHEBI:59789"/>
    </ligand>
</feature>
<accession>A0A1Y1RUH5</accession>
<name>A0A1Y1RUH5_9SPIO</name>
<dbReference type="Proteomes" id="UP000192343">
    <property type="component" value="Unassembled WGS sequence"/>
</dbReference>
<dbReference type="InterPro" id="IPR013217">
    <property type="entry name" value="Methyltransf_12"/>
</dbReference>
<dbReference type="GO" id="GO:0016743">
    <property type="term" value="F:carboxyl- or carbamoyltransferase activity"/>
    <property type="evidence" value="ECO:0007669"/>
    <property type="project" value="UniProtKB-UniRule"/>
</dbReference>
<dbReference type="GO" id="GO:1904047">
    <property type="term" value="F:S-adenosyl-L-methionine binding"/>
    <property type="evidence" value="ECO:0007669"/>
    <property type="project" value="UniProtKB-UniRule"/>
</dbReference>
<evidence type="ECO:0000259" key="5">
    <source>
        <dbReference type="Pfam" id="PF08242"/>
    </source>
</evidence>
<dbReference type="AlphaFoldDB" id="A0A1Y1RUH5"/>
<evidence type="ECO:0000256" key="4">
    <source>
        <dbReference type="PIRSR" id="PIRSR006325-1"/>
    </source>
</evidence>
<dbReference type="SUPFAM" id="SSF53335">
    <property type="entry name" value="S-adenosyl-L-methionine-dependent methyltransferases"/>
    <property type="match status" value="1"/>
</dbReference>
<feature type="domain" description="Methyltransferase type 12" evidence="5">
    <location>
        <begin position="61"/>
        <end position="163"/>
    </location>
</feature>
<protein>
    <recommendedName>
        <fullName evidence="3">Carboxy-S-adenosyl-L-methionine synthase</fullName>
        <shortName evidence="3">Cx-SAM synthase</shortName>
        <ecNumber evidence="3">2.1.3.-</ecNumber>
    </recommendedName>
</protein>
<dbReference type="EMBL" id="MWQY01000031">
    <property type="protein sequence ID" value="ORC30324.1"/>
    <property type="molecule type" value="Genomic_DNA"/>
</dbReference>
<evidence type="ECO:0000256" key="2">
    <source>
        <dbReference type="ARBA" id="ARBA00022691"/>
    </source>
</evidence>
<dbReference type="InterPro" id="IPR029063">
    <property type="entry name" value="SAM-dependent_MTases_sf"/>
</dbReference>
<keyword evidence="7" id="KW-1185">Reference proteome</keyword>
<dbReference type="InterPro" id="IPR005271">
    <property type="entry name" value="CmoA"/>
</dbReference>
<dbReference type="OrthoDB" id="9808140at2"/>
<comment type="similarity">
    <text evidence="3">Belongs to the class I-like SAM-binding methyltransferase superfamily. Cx-SAM synthase family.</text>
</comment>
<evidence type="ECO:0000256" key="3">
    <source>
        <dbReference type="HAMAP-Rule" id="MF_01589"/>
    </source>
</evidence>
<comment type="function">
    <text evidence="3">Catalyzes the conversion of S-adenosyl-L-methionine (SAM) to carboxy-S-adenosyl-L-methionine (Cx-SAM).</text>
</comment>
<dbReference type="Gene3D" id="3.40.50.150">
    <property type="entry name" value="Vaccinia Virus protein VP39"/>
    <property type="match status" value="1"/>
</dbReference>
<comment type="catalytic activity">
    <reaction evidence="3">
        <text>prephenate + S-adenosyl-L-methionine = carboxy-S-adenosyl-L-methionine + 3-phenylpyruvate + H2O</text>
        <dbReference type="Rhea" id="RHEA:51692"/>
        <dbReference type="ChEBI" id="CHEBI:15377"/>
        <dbReference type="ChEBI" id="CHEBI:18005"/>
        <dbReference type="ChEBI" id="CHEBI:29934"/>
        <dbReference type="ChEBI" id="CHEBI:59789"/>
        <dbReference type="ChEBI" id="CHEBI:134278"/>
    </reaction>
</comment>
<dbReference type="PIRSF" id="PIRSF006325">
    <property type="entry name" value="MeTrfase_bac"/>
    <property type="match status" value="1"/>
</dbReference>
<dbReference type="NCBIfam" id="TIGR00740">
    <property type="entry name" value="carboxy-S-adenosyl-L-methionine synthase CmoA"/>
    <property type="match status" value="1"/>
</dbReference>
<dbReference type="GO" id="GO:0002098">
    <property type="term" value="P:tRNA wobble uridine modification"/>
    <property type="evidence" value="ECO:0007669"/>
    <property type="project" value="InterPro"/>
</dbReference>
<dbReference type="RefSeq" id="WP_083052923.1">
    <property type="nucleotide sequence ID" value="NZ_MWQY01000031.1"/>
</dbReference>
<evidence type="ECO:0000313" key="6">
    <source>
        <dbReference type="EMBL" id="ORC30324.1"/>
    </source>
</evidence>
<sequence>MPRDRIFDTPMPGVAPFVFNSEVARVFDDMADRSIPWYRQVEQMSASLSAEFYQAGSILYDLGCSTATGTILAAEALKAKGFDSVSLVGVDNSPAMCQRAREKLEEMYGEDSPVVIRNESIEDTSLDKASVILMNYTLQFVSPLKREALVRKIYESLEHNGILIVSDKTTQSHTDMSRIFIDKYYDFKRANGYSELEISQKREALENVLIPYSVQEEEALFFDTGFASVDRFFCWYNFSSFICLKR</sequence>